<dbReference type="InterPro" id="IPR003010">
    <property type="entry name" value="C-N_Hydrolase"/>
</dbReference>
<dbReference type="GO" id="GO:0005739">
    <property type="term" value="C:mitochondrion"/>
    <property type="evidence" value="ECO:0007669"/>
    <property type="project" value="TreeGrafter"/>
</dbReference>
<accession>A0AAW1LJB6</accession>
<dbReference type="InterPro" id="IPR045254">
    <property type="entry name" value="Nit1/2_C-N_Hydrolase"/>
</dbReference>
<organism evidence="3 4">
    <name type="scientific">Saponaria officinalis</name>
    <name type="common">Common soapwort</name>
    <name type="synonym">Lychnis saponaria</name>
    <dbReference type="NCBI Taxonomy" id="3572"/>
    <lineage>
        <taxon>Eukaryota</taxon>
        <taxon>Viridiplantae</taxon>
        <taxon>Streptophyta</taxon>
        <taxon>Embryophyta</taxon>
        <taxon>Tracheophyta</taxon>
        <taxon>Spermatophyta</taxon>
        <taxon>Magnoliopsida</taxon>
        <taxon>eudicotyledons</taxon>
        <taxon>Gunneridae</taxon>
        <taxon>Pentapetalae</taxon>
        <taxon>Caryophyllales</taxon>
        <taxon>Caryophyllaceae</taxon>
        <taxon>Caryophylleae</taxon>
        <taxon>Saponaria</taxon>
    </lineage>
</organism>
<dbReference type="Gene3D" id="3.60.110.10">
    <property type="entry name" value="Carbon-nitrogen hydrolase"/>
    <property type="match status" value="1"/>
</dbReference>
<keyword evidence="1" id="KW-0378">Hydrolase</keyword>
<evidence type="ECO:0000313" key="4">
    <source>
        <dbReference type="Proteomes" id="UP001443914"/>
    </source>
</evidence>
<evidence type="ECO:0000256" key="1">
    <source>
        <dbReference type="ARBA" id="ARBA00022801"/>
    </source>
</evidence>
<proteinExistence type="predicted"/>
<keyword evidence="4" id="KW-1185">Reference proteome</keyword>
<gene>
    <name evidence="3" type="ORF">RND81_04G141400</name>
</gene>
<dbReference type="PANTHER" id="PTHR23088:SF53">
    <property type="entry name" value="OS06G0206000 PROTEIN"/>
    <property type="match status" value="1"/>
</dbReference>
<dbReference type="GO" id="GO:0006541">
    <property type="term" value="P:glutamine metabolic process"/>
    <property type="evidence" value="ECO:0007669"/>
    <property type="project" value="TreeGrafter"/>
</dbReference>
<protein>
    <recommendedName>
        <fullName evidence="2">CN hydrolase domain-containing protein</fullName>
    </recommendedName>
</protein>
<reference evidence="3 4" key="1">
    <citation type="submission" date="2024-03" db="EMBL/GenBank/DDBJ databases">
        <title>WGS assembly of Saponaria officinalis var. Norfolk2.</title>
        <authorList>
            <person name="Jenkins J."/>
            <person name="Shu S."/>
            <person name="Grimwood J."/>
            <person name="Barry K."/>
            <person name="Goodstein D."/>
            <person name="Schmutz J."/>
            <person name="Leebens-Mack J."/>
            <person name="Osbourn A."/>
        </authorList>
    </citation>
    <scope>NUCLEOTIDE SEQUENCE [LARGE SCALE GENOMIC DNA]</scope>
    <source>
        <strain evidence="4">cv. Norfolk2</strain>
        <strain evidence="3">JIC</strain>
        <tissue evidence="3">Leaf</tissue>
    </source>
</reference>
<evidence type="ECO:0000259" key="2">
    <source>
        <dbReference type="PROSITE" id="PS50263"/>
    </source>
</evidence>
<dbReference type="EMBL" id="JBDFQZ010000004">
    <property type="protein sequence ID" value="KAK9734459.1"/>
    <property type="molecule type" value="Genomic_DNA"/>
</dbReference>
<dbReference type="GO" id="GO:0006528">
    <property type="term" value="P:asparagine metabolic process"/>
    <property type="evidence" value="ECO:0007669"/>
    <property type="project" value="TreeGrafter"/>
</dbReference>
<dbReference type="Proteomes" id="UP001443914">
    <property type="component" value="Unassembled WGS sequence"/>
</dbReference>
<sequence length="286" mass="31743">MEPCSDHTLIPQFKVGLCQLTVTNDKASNLVRARNMVEQASYNGAKLVVLPEMWVCPYSHEYFAKCAEDLNGESPTPAYSMLSKVASTQGITIIGGSIPELRKGLLYNTCCIFGSDGKLKAKYSKLHLFDYYAGNDSVRESDSFTAGDRPIIVDTEVGRIGIGICHDIRFPELAMLYKGEAADFIIYPGAFNISTGKMLWELEARARAVDNQLFVAVCSPSRDSDGSYQIWGHSMVVGPSGEVLASAAQEENLVMAEINYSEYRIQREHYNLHGQRTGEIYQFFSN</sequence>
<dbReference type="PROSITE" id="PS50263">
    <property type="entry name" value="CN_HYDROLASE"/>
    <property type="match status" value="1"/>
</dbReference>
<comment type="caution">
    <text evidence="3">The sequence shown here is derived from an EMBL/GenBank/DDBJ whole genome shotgun (WGS) entry which is preliminary data.</text>
</comment>
<dbReference type="PANTHER" id="PTHR23088">
    <property type="entry name" value="NITRILASE-RELATED"/>
    <property type="match status" value="1"/>
</dbReference>
<dbReference type="InterPro" id="IPR036526">
    <property type="entry name" value="C-N_Hydrolase_sf"/>
</dbReference>
<dbReference type="CDD" id="cd07572">
    <property type="entry name" value="nit"/>
    <property type="match status" value="1"/>
</dbReference>
<dbReference type="SUPFAM" id="SSF56317">
    <property type="entry name" value="Carbon-nitrogen hydrolase"/>
    <property type="match status" value="1"/>
</dbReference>
<dbReference type="Pfam" id="PF00795">
    <property type="entry name" value="CN_hydrolase"/>
    <property type="match status" value="1"/>
</dbReference>
<evidence type="ECO:0000313" key="3">
    <source>
        <dbReference type="EMBL" id="KAK9734460.1"/>
    </source>
</evidence>
<feature type="domain" description="CN hydrolase" evidence="2">
    <location>
        <begin position="13"/>
        <end position="260"/>
    </location>
</feature>
<dbReference type="EMBL" id="JBDFQZ010000004">
    <property type="protein sequence ID" value="KAK9734460.1"/>
    <property type="molecule type" value="Genomic_DNA"/>
</dbReference>
<dbReference type="AlphaFoldDB" id="A0AAW1LJB6"/>
<dbReference type="GO" id="GO:0050152">
    <property type="term" value="F:omega-amidase activity"/>
    <property type="evidence" value="ECO:0007669"/>
    <property type="project" value="TreeGrafter"/>
</dbReference>
<name>A0AAW1LJB6_SAPOF</name>
<dbReference type="GO" id="GO:0006107">
    <property type="term" value="P:oxaloacetate metabolic process"/>
    <property type="evidence" value="ECO:0007669"/>
    <property type="project" value="TreeGrafter"/>
</dbReference>